<comment type="similarity">
    <text evidence="1">Belongs to the PhoH family.</text>
</comment>
<evidence type="ECO:0000256" key="3">
    <source>
        <dbReference type="ARBA" id="ARBA00022840"/>
    </source>
</evidence>
<dbReference type="InterPro" id="IPR003714">
    <property type="entry name" value="PhoH"/>
</dbReference>
<dbReference type="EMBL" id="CP002629">
    <property type="protein sequence ID" value="AEB10679.1"/>
    <property type="molecule type" value="Genomic_DNA"/>
</dbReference>
<evidence type="ECO:0000256" key="2">
    <source>
        <dbReference type="ARBA" id="ARBA00022741"/>
    </source>
</evidence>
<dbReference type="Gene3D" id="3.40.50.1010">
    <property type="entry name" value="5'-nuclease"/>
    <property type="match status" value="1"/>
</dbReference>
<dbReference type="PANTHER" id="PTHR30473:SF2">
    <property type="entry name" value="PIN DOMAIN-CONTAINING PROTEIN"/>
    <property type="match status" value="1"/>
</dbReference>
<comment type="similarity">
    <text evidence="4">In the N-terminal section; belongs to the PINc/VapC protein family.</text>
</comment>
<dbReference type="SUPFAM" id="SSF88723">
    <property type="entry name" value="PIN domain-like"/>
    <property type="match status" value="1"/>
</dbReference>
<feature type="domain" description="PIN" evidence="5">
    <location>
        <begin position="23"/>
        <end position="150"/>
    </location>
</feature>
<protein>
    <submittedName>
        <fullName evidence="6">PhoH family protein</fullName>
    </submittedName>
</protein>
<accession>F2NE49</accession>
<dbReference type="KEGG" id="dao:Desac_2879"/>
<dbReference type="Pfam" id="PF13638">
    <property type="entry name" value="PIN_4"/>
    <property type="match status" value="1"/>
</dbReference>
<evidence type="ECO:0000259" key="5">
    <source>
        <dbReference type="SMART" id="SM00670"/>
    </source>
</evidence>
<reference evidence="7" key="2">
    <citation type="submission" date="2011-03" db="EMBL/GenBank/DDBJ databases">
        <title>The complete genome of Desulfobacca acetoxidans DSM 11109.</title>
        <authorList>
            <consortium name="US DOE Joint Genome Institute (JGI-PGF)"/>
            <person name="Lucas S."/>
            <person name="Copeland A."/>
            <person name="Lapidus A."/>
            <person name="Bruce D."/>
            <person name="Goodwin L."/>
            <person name="Pitluck S."/>
            <person name="Peters L."/>
            <person name="Kyrpides N."/>
            <person name="Mavromatis K."/>
            <person name="Ivanova N."/>
            <person name="Ovchinnikova G."/>
            <person name="Teshima H."/>
            <person name="Detter J.C."/>
            <person name="Han C."/>
            <person name="Land M."/>
            <person name="Hauser L."/>
            <person name="Markowitz V."/>
            <person name="Cheng J.-F."/>
            <person name="Hugenholtz P."/>
            <person name="Woyke T."/>
            <person name="Wu D."/>
            <person name="Spring S."/>
            <person name="Schueler E."/>
            <person name="Brambilla E."/>
            <person name="Klenk H.-P."/>
            <person name="Eisen J.A."/>
        </authorList>
    </citation>
    <scope>NUCLEOTIDE SEQUENCE [LARGE SCALE GENOMIC DNA]</scope>
    <source>
        <strain evidence="7">ATCC 700848 / DSM 11109 / ASRB2</strain>
    </source>
</reference>
<evidence type="ECO:0000256" key="1">
    <source>
        <dbReference type="ARBA" id="ARBA00010393"/>
    </source>
</evidence>
<dbReference type="RefSeq" id="WP_013707788.1">
    <property type="nucleotide sequence ID" value="NC_015388.1"/>
</dbReference>
<proteinExistence type="inferred from homology"/>
<reference evidence="6 7" key="1">
    <citation type="journal article" date="2011" name="Stand. Genomic Sci.">
        <title>Complete genome sequence of the acetate-degrading sulfate reducer Desulfobacca acetoxidans type strain (ASRB2).</title>
        <authorList>
            <person name="Goker M."/>
            <person name="Teshima H."/>
            <person name="Lapidus A."/>
            <person name="Nolan M."/>
            <person name="Lucas S."/>
            <person name="Hammon N."/>
            <person name="Deshpande S."/>
            <person name="Cheng J.F."/>
            <person name="Tapia R."/>
            <person name="Han C."/>
            <person name="Goodwin L."/>
            <person name="Pitluck S."/>
            <person name="Huntemann M."/>
            <person name="Liolios K."/>
            <person name="Ivanova N."/>
            <person name="Pagani I."/>
            <person name="Mavromatis K."/>
            <person name="Ovchinikova G."/>
            <person name="Pati A."/>
            <person name="Chen A."/>
            <person name="Palaniappan K."/>
            <person name="Land M."/>
            <person name="Hauser L."/>
            <person name="Brambilla E.M."/>
            <person name="Rohde M."/>
            <person name="Spring S."/>
            <person name="Detter J.C."/>
            <person name="Woyke T."/>
            <person name="Bristow J."/>
            <person name="Eisen J.A."/>
            <person name="Markowitz V."/>
            <person name="Hugenholtz P."/>
            <person name="Kyrpides N.C."/>
            <person name="Klenk H.P."/>
        </authorList>
    </citation>
    <scope>NUCLEOTIDE SEQUENCE [LARGE SCALE GENOMIC DNA]</scope>
    <source>
        <strain evidence="7">ATCC 700848 / DSM 11109 / ASRB2</strain>
    </source>
</reference>
<name>F2NE49_DESAR</name>
<dbReference type="GO" id="GO:0005524">
    <property type="term" value="F:ATP binding"/>
    <property type="evidence" value="ECO:0007669"/>
    <property type="project" value="UniProtKB-KW"/>
</dbReference>
<dbReference type="SUPFAM" id="SSF52540">
    <property type="entry name" value="P-loop containing nucleoside triphosphate hydrolases"/>
    <property type="match status" value="1"/>
</dbReference>
<dbReference type="FunFam" id="3.40.50.300:FF:000013">
    <property type="entry name" value="PhoH family ATPase"/>
    <property type="match status" value="1"/>
</dbReference>
<dbReference type="CDD" id="cd09883">
    <property type="entry name" value="PIN_VapC_PhoHL-ATPase"/>
    <property type="match status" value="1"/>
</dbReference>
<dbReference type="GO" id="GO:0005829">
    <property type="term" value="C:cytosol"/>
    <property type="evidence" value="ECO:0007669"/>
    <property type="project" value="TreeGrafter"/>
</dbReference>
<keyword evidence="2" id="KW-0547">Nucleotide-binding</keyword>
<evidence type="ECO:0000256" key="4">
    <source>
        <dbReference type="ARBA" id="ARBA00046345"/>
    </source>
</evidence>
<sequence length="452" mass="50055">MSITLLQILQTTPVRGIVGEVKKNYILDTNVLLHDPGSIFAFEDNDIILPVSVIEELDKQKTRSDEIGRHAREVSRQLDGLRSLGPLSGGVRLPQGGSIRIELNCRNTFENACDIDLNTTDNRILALAFHLQQCTDEPVILVTKDLNLRIKADVLGLKAEDFYSDKVDYPKLYAGVGELVVSEAELEGFFKQGAMEWPGNGLAPHQFCILKSAENPSQSALARYFQGRLRKLSLNGLVYGLKALNKEQKFALELLLDDGVKIVTLVGKAGTGKTILALAAGLEKVFEESAGYNRLLITRPIVPLGNDLGYLPGDKEEKIRPWMQPIYDNLEFLCNEHIQANGCMDYLFNTGKIELEVLTYIRGRSIPRQFIICDESQNLSPHAVKTILTRVGRGSKIIFTGDPEQIDHPYLDASSNGLSYLVDRIKGEEISGHVTLIKGERSGIAELGARLL</sequence>
<dbReference type="eggNOG" id="COG1875">
    <property type="taxonomic scope" value="Bacteria"/>
</dbReference>
<dbReference type="PANTHER" id="PTHR30473">
    <property type="entry name" value="PROTEIN PHOH"/>
    <property type="match status" value="1"/>
</dbReference>
<dbReference type="InterPro" id="IPR027417">
    <property type="entry name" value="P-loop_NTPase"/>
</dbReference>
<dbReference type="InterPro" id="IPR051451">
    <property type="entry name" value="PhoH2-like"/>
</dbReference>
<dbReference type="Proteomes" id="UP000000483">
    <property type="component" value="Chromosome"/>
</dbReference>
<dbReference type="Gene3D" id="3.40.50.300">
    <property type="entry name" value="P-loop containing nucleotide triphosphate hydrolases"/>
    <property type="match status" value="1"/>
</dbReference>
<dbReference type="AlphaFoldDB" id="F2NE49"/>
<dbReference type="InterPro" id="IPR029060">
    <property type="entry name" value="PIN-like_dom_sf"/>
</dbReference>
<dbReference type="InterPro" id="IPR002716">
    <property type="entry name" value="PIN_dom"/>
</dbReference>
<keyword evidence="7" id="KW-1185">Reference proteome</keyword>
<evidence type="ECO:0000313" key="6">
    <source>
        <dbReference type="EMBL" id="AEB10679.1"/>
    </source>
</evidence>
<dbReference type="HOGENOM" id="CLU_022283_2_1_7"/>
<evidence type="ECO:0000313" key="7">
    <source>
        <dbReference type="Proteomes" id="UP000000483"/>
    </source>
</evidence>
<gene>
    <name evidence="6" type="ordered locus">Desac_2879</name>
</gene>
<keyword evidence="3" id="KW-0067">ATP-binding</keyword>
<organism evidence="6 7">
    <name type="scientific">Desulfobacca acetoxidans (strain ATCC 700848 / DSM 11109 / ASRB2)</name>
    <dbReference type="NCBI Taxonomy" id="880072"/>
    <lineage>
        <taxon>Bacteria</taxon>
        <taxon>Pseudomonadati</taxon>
        <taxon>Thermodesulfobacteriota</taxon>
        <taxon>Desulfobaccia</taxon>
        <taxon>Desulfobaccales</taxon>
        <taxon>Desulfobaccaceae</taxon>
        <taxon>Desulfobacca</taxon>
    </lineage>
</organism>
<dbReference type="Pfam" id="PF02562">
    <property type="entry name" value="PhoH"/>
    <property type="match status" value="1"/>
</dbReference>
<dbReference type="SMART" id="SM00670">
    <property type="entry name" value="PINc"/>
    <property type="match status" value="1"/>
</dbReference>